<protein>
    <submittedName>
        <fullName evidence="1">Killing trait domain-containing protein</fullName>
    </submittedName>
</protein>
<organism evidence="1 2">
    <name type="scientific">Tistlia consotensis USBA 355</name>
    <dbReference type="NCBI Taxonomy" id="560819"/>
    <lineage>
        <taxon>Bacteria</taxon>
        <taxon>Pseudomonadati</taxon>
        <taxon>Pseudomonadota</taxon>
        <taxon>Alphaproteobacteria</taxon>
        <taxon>Rhodospirillales</taxon>
        <taxon>Rhodovibrionaceae</taxon>
        <taxon>Tistlia</taxon>
    </lineage>
</organism>
<dbReference type="STRING" id="560819.SAMN05428998_104288"/>
<evidence type="ECO:0000313" key="1">
    <source>
        <dbReference type="EMBL" id="SMF09955.1"/>
    </source>
</evidence>
<keyword evidence="2" id="KW-1185">Reference proteome</keyword>
<dbReference type="InterPro" id="IPR021070">
    <property type="entry name" value="Killing_trait_RebB"/>
</dbReference>
<accession>A0A1Y6BLV1</accession>
<evidence type="ECO:0000313" key="2">
    <source>
        <dbReference type="Proteomes" id="UP000192917"/>
    </source>
</evidence>
<dbReference type="AlphaFoldDB" id="A0A1Y6BLV1"/>
<gene>
    <name evidence="1" type="ORF">SAMN05428998_104288</name>
</gene>
<dbReference type="EMBL" id="FWZX01000004">
    <property type="protein sequence ID" value="SMF09955.1"/>
    <property type="molecule type" value="Genomic_DNA"/>
</dbReference>
<reference evidence="1 2" key="1">
    <citation type="submission" date="2017-04" db="EMBL/GenBank/DDBJ databases">
        <authorList>
            <person name="Afonso C.L."/>
            <person name="Miller P.J."/>
            <person name="Scott M.A."/>
            <person name="Spackman E."/>
            <person name="Goraichik I."/>
            <person name="Dimitrov K.M."/>
            <person name="Suarez D.L."/>
            <person name="Swayne D.E."/>
        </authorList>
    </citation>
    <scope>NUCLEOTIDE SEQUENCE [LARGE SCALE GENOMIC DNA]</scope>
    <source>
        <strain evidence="1 2">USBA 355</strain>
    </source>
</reference>
<name>A0A1Y6BLV1_9PROT</name>
<sequence length="107" mass="10839">MAFPTAVNGQITDAVTQAGVNTLASAPAIAMSSVYQSLAHSLGILYQNTVQQQAQAAICGQAATNQGVIQIYSTNSMAAAAVTAKLGQSDFANNLLAVVVALKALKS</sequence>
<proteinExistence type="predicted"/>
<dbReference type="Proteomes" id="UP000192917">
    <property type="component" value="Unassembled WGS sequence"/>
</dbReference>
<dbReference type="RefSeq" id="WP_085121980.1">
    <property type="nucleotide sequence ID" value="NZ_FWZX01000004.1"/>
</dbReference>
<dbReference type="Pfam" id="PF11747">
    <property type="entry name" value="RebB"/>
    <property type="match status" value="1"/>
</dbReference>